<name>A0A832DFQ8_9BACT</name>
<accession>A0A832DFQ8</accession>
<gene>
    <name evidence="3" type="ORF">ENS56_04995</name>
</gene>
<protein>
    <submittedName>
        <fullName evidence="3">DUF4397 domain-containing protein</fullName>
    </submittedName>
</protein>
<evidence type="ECO:0000256" key="1">
    <source>
        <dbReference type="SAM" id="SignalP"/>
    </source>
</evidence>
<dbReference type="AlphaFoldDB" id="A0A832DFQ8"/>
<proteinExistence type="predicted"/>
<dbReference type="Pfam" id="PF14344">
    <property type="entry name" value="DUF4397"/>
    <property type="match status" value="2"/>
</dbReference>
<feature type="chain" id="PRO_5032946632" evidence="1">
    <location>
        <begin position="21"/>
        <end position="230"/>
    </location>
</feature>
<dbReference type="EMBL" id="DSVI01000006">
    <property type="protein sequence ID" value="HGT47368.1"/>
    <property type="molecule type" value="Genomic_DNA"/>
</dbReference>
<feature type="signal peptide" evidence="1">
    <location>
        <begin position="1"/>
        <end position="20"/>
    </location>
</feature>
<feature type="domain" description="DUF4397" evidence="2">
    <location>
        <begin position="37"/>
        <end position="151"/>
    </location>
</feature>
<feature type="domain" description="DUF4397" evidence="2">
    <location>
        <begin position="153"/>
        <end position="223"/>
    </location>
</feature>
<comment type="caution">
    <text evidence="3">The sequence shown here is derived from an EMBL/GenBank/DDBJ whole genome shotgun (WGS) entry which is preliminary data.</text>
</comment>
<evidence type="ECO:0000259" key="2">
    <source>
        <dbReference type="Pfam" id="PF14344"/>
    </source>
</evidence>
<dbReference type="PROSITE" id="PS51257">
    <property type="entry name" value="PROKAR_LIPOPROTEIN"/>
    <property type="match status" value="1"/>
</dbReference>
<evidence type="ECO:0000313" key="3">
    <source>
        <dbReference type="EMBL" id="HGT47368.1"/>
    </source>
</evidence>
<sequence length="230" mass="24239">MFLRKMLFIMLAFITVISLAACSDDDNTTAPTPTPKANVLVVHASPDAPGVDLLVDNAVAGTNLTFPNNTGYLQVNAGTRNVKVNVTGTSTTVIQANLNLAENKNYTVFAVNQVSAIEPLVFEDNLTTPASGKAHVRFIHLSPNAPAVNITLTDGTIVFGNVPFKGSVDFTPLNAATYNLQVRDAATNQTVVLELPNITLQTGKVYTVFAKGLLGGSGNQALGAQIIVNK</sequence>
<organism evidence="3">
    <name type="scientific">Ignavibacterium album</name>
    <dbReference type="NCBI Taxonomy" id="591197"/>
    <lineage>
        <taxon>Bacteria</taxon>
        <taxon>Pseudomonadati</taxon>
        <taxon>Ignavibacteriota</taxon>
        <taxon>Ignavibacteria</taxon>
        <taxon>Ignavibacteriales</taxon>
        <taxon>Ignavibacteriaceae</taxon>
        <taxon>Ignavibacterium</taxon>
    </lineage>
</organism>
<reference evidence="3" key="1">
    <citation type="journal article" date="2020" name="mSystems">
        <title>Genome- and Community-Level Interaction Insights into Carbon Utilization and Element Cycling Functions of Hydrothermarchaeota in Hydrothermal Sediment.</title>
        <authorList>
            <person name="Zhou Z."/>
            <person name="Liu Y."/>
            <person name="Xu W."/>
            <person name="Pan J."/>
            <person name="Luo Z.H."/>
            <person name="Li M."/>
        </authorList>
    </citation>
    <scope>NUCLEOTIDE SEQUENCE [LARGE SCALE GENOMIC DNA]</scope>
    <source>
        <strain evidence="3">SpSt-500</strain>
    </source>
</reference>
<dbReference type="InterPro" id="IPR025510">
    <property type="entry name" value="DUF4397"/>
</dbReference>
<keyword evidence="1" id="KW-0732">Signal</keyword>